<feature type="compositionally biased region" description="Polar residues" evidence="2">
    <location>
        <begin position="10"/>
        <end position="21"/>
    </location>
</feature>
<feature type="compositionally biased region" description="Basic and acidic residues" evidence="2">
    <location>
        <begin position="822"/>
        <end position="836"/>
    </location>
</feature>
<keyword evidence="1" id="KW-0175">Coiled coil</keyword>
<evidence type="ECO:0000313" key="4">
    <source>
        <dbReference type="RefSeq" id="XP_031550547.1"/>
    </source>
</evidence>
<name>A0A6P8HCX1_ACTTE</name>
<feature type="compositionally biased region" description="Basic and acidic residues" evidence="2">
    <location>
        <begin position="294"/>
        <end position="321"/>
    </location>
</feature>
<dbReference type="GeneID" id="116287971"/>
<protein>
    <submittedName>
        <fullName evidence="4">Coiled-coil domain-containing protein 158-like</fullName>
    </submittedName>
</protein>
<dbReference type="KEGG" id="aten:116287971"/>
<keyword evidence="3" id="KW-1185">Reference proteome</keyword>
<evidence type="ECO:0000256" key="2">
    <source>
        <dbReference type="SAM" id="MobiDB-lite"/>
    </source>
</evidence>
<feature type="coiled-coil region" evidence="1">
    <location>
        <begin position="77"/>
        <end position="146"/>
    </location>
</feature>
<accession>A0A6P8HCX1</accession>
<sequence>MQRRHVNGPSHPSSLKNSKPVNKSKVIGLHENGTVTQTNVTAENDLQSYDDEDLDIAPYVVRKDRLIMELESSLAEIDDQCVSASRLEEQKNAAEEQRNVLLREIEGTVSEIQSHVLNAREMEIEKKAIENECKGLKKQVEHLRALLDGKEGNKQWNHIDILHGDDSMRASLAHANSKNQLLEKEVKKLRLANERLHLKEKSSKGSADVEKLRKENEELQKLLQAAEESENNIAQELATCHQTMAQMKHDYEQLNQEKLHIEAEKNSIALEKAELESELKKLHDSQDKQNANAIKKDSGVPSSRLEKEKIMLQKKLQKNEDEREELENQNTEQKKRIEELQAEIKGLKQGKKGEKGESKANEQLRPALEKLNKENSELHLELEKAEKEINALKICLEEEHDSKTNEDVAIEKNEKTKAETTKKGKTAKKTKKSSTKEDKKSDENDEDMQSLKDEIEMLKKNKFNMESECLALSETVTKVAGEKRTMKKEIEDLTNEKEKLEKKVKDLEFRIRELEIIKARKEELDTNHAELQTRHQEVSSELEKVNENNAMIHNQLERATAEKDTLLTERKEFQEALQAIKKEMEGVRKDVASKSNEIKLLRKKHEEEKRRLIGMKDGGDKEMNRLQNKLKGIGELLGMETDLEPDEEEVKKIIKKLQTDVEELKKKNEELEKSKIDIEEKLEGVEKKSEELLVESAKANDMAMEKAVELSRTKRAYEKKIEKLNKENSEFRKKLGELSPARSASPRISPEPIMAQNAQSVESEYTGASSAQPHPLQPSQASKHGNSGPRHQNLEGRRSPPYTGRGHGLPIEPPPYPMTKRKSMDDVALRDQRNERYLPPYPGRPRRTSETRPTSRPQSGSVVTVVAGSVGDRQEVRRSNANYSSFPKERRRSHGGQAYPQRSSEPGHSSEPQSPSEPTFQVVGYRKVIQEHYV</sequence>
<feature type="compositionally biased region" description="Basic and acidic residues" evidence="2">
    <location>
        <begin position="351"/>
        <end position="372"/>
    </location>
</feature>
<dbReference type="AlphaFoldDB" id="A0A6P8HCX1"/>
<feature type="compositionally biased region" description="Polar residues" evidence="2">
    <location>
        <begin position="756"/>
        <end position="785"/>
    </location>
</feature>
<dbReference type="RefSeq" id="XP_031550547.1">
    <property type="nucleotide sequence ID" value="XM_031694687.1"/>
</dbReference>
<gene>
    <name evidence="4" type="primary">LOC116287971</name>
</gene>
<evidence type="ECO:0000313" key="3">
    <source>
        <dbReference type="Proteomes" id="UP000515163"/>
    </source>
</evidence>
<dbReference type="OrthoDB" id="6022618at2759"/>
<feature type="compositionally biased region" description="Low complexity" evidence="2">
    <location>
        <begin position="851"/>
        <end position="871"/>
    </location>
</feature>
<evidence type="ECO:0000256" key="1">
    <source>
        <dbReference type="SAM" id="Coils"/>
    </source>
</evidence>
<reference evidence="4" key="1">
    <citation type="submission" date="2025-08" db="UniProtKB">
        <authorList>
            <consortium name="RefSeq"/>
        </authorList>
    </citation>
    <scope>IDENTIFICATION</scope>
    <source>
        <tissue evidence="4">Tentacle</tissue>
    </source>
</reference>
<feature type="compositionally biased region" description="Low complexity" evidence="2">
    <location>
        <begin position="739"/>
        <end position="753"/>
    </location>
</feature>
<dbReference type="Proteomes" id="UP000515163">
    <property type="component" value="Unplaced"/>
</dbReference>
<organism evidence="3 4">
    <name type="scientific">Actinia tenebrosa</name>
    <name type="common">Australian red waratah sea anemone</name>
    <dbReference type="NCBI Taxonomy" id="6105"/>
    <lineage>
        <taxon>Eukaryota</taxon>
        <taxon>Metazoa</taxon>
        <taxon>Cnidaria</taxon>
        <taxon>Anthozoa</taxon>
        <taxon>Hexacorallia</taxon>
        <taxon>Actiniaria</taxon>
        <taxon>Actiniidae</taxon>
        <taxon>Actinia</taxon>
    </lineage>
</organism>
<feature type="compositionally biased region" description="Polar residues" evidence="2">
    <location>
        <begin position="900"/>
        <end position="919"/>
    </location>
</feature>
<feature type="region of interest" description="Disordered" evidence="2">
    <location>
        <begin position="723"/>
        <end position="924"/>
    </location>
</feature>
<feature type="compositionally biased region" description="Basic and acidic residues" evidence="2">
    <location>
        <begin position="396"/>
        <end position="422"/>
    </location>
</feature>
<feature type="compositionally biased region" description="Basic residues" evidence="2">
    <location>
        <begin position="423"/>
        <end position="433"/>
    </location>
</feature>
<proteinExistence type="predicted"/>
<feature type="compositionally biased region" description="Basic and acidic residues" evidence="2">
    <location>
        <begin position="723"/>
        <end position="736"/>
    </location>
</feature>
<feature type="region of interest" description="Disordered" evidence="2">
    <location>
        <begin position="396"/>
        <end position="452"/>
    </location>
</feature>
<dbReference type="InParanoid" id="A0A6P8HCX1"/>
<feature type="region of interest" description="Disordered" evidence="2">
    <location>
        <begin position="1"/>
        <end position="22"/>
    </location>
</feature>
<feature type="region of interest" description="Disordered" evidence="2">
    <location>
        <begin position="282"/>
        <end position="372"/>
    </location>
</feature>